<accession>A0ACC0L0V9</accession>
<evidence type="ECO:0000313" key="2">
    <source>
        <dbReference type="Proteomes" id="UP001064048"/>
    </source>
</evidence>
<proteinExistence type="predicted"/>
<evidence type="ECO:0000313" key="1">
    <source>
        <dbReference type="EMBL" id="KAI8442245.1"/>
    </source>
</evidence>
<organism evidence="1 2">
    <name type="scientific">Choristoneura fumiferana</name>
    <name type="common">Spruce budworm moth</name>
    <name type="synonym">Archips fumiferana</name>
    <dbReference type="NCBI Taxonomy" id="7141"/>
    <lineage>
        <taxon>Eukaryota</taxon>
        <taxon>Metazoa</taxon>
        <taxon>Ecdysozoa</taxon>
        <taxon>Arthropoda</taxon>
        <taxon>Hexapoda</taxon>
        <taxon>Insecta</taxon>
        <taxon>Pterygota</taxon>
        <taxon>Neoptera</taxon>
        <taxon>Endopterygota</taxon>
        <taxon>Lepidoptera</taxon>
        <taxon>Glossata</taxon>
        <taxon>Ditrysia</taxon>
        <taxon>Tortricoidea</taxon>
        <taxon>Tortricidae</taxon>
        <taxon>Tortricinae</taxon>
        <taxon>Choristoneura</taxon>
    </lineage>
</organism>
<dbReference type="EMBL" id="CM046109">
    <property type="protein sequence ID" value="KAI8442245.1"/>
    <property type="molecule type" value="Genomic_DNA"/>
</dbReference>
<dbReference type="Proteomes" id="UP001064048">
    <property type="component" value="Chromosome 9"/>
</dbReference>
<comment type="caution">
    <text evidence="1">The sequence shown here is derived from an EMBL/GenBank/DDBJ whole genome shotgun (WGS) entry which is preliminary data.</text>
</comment>
<protein>
    <submittedName>
        <fullName evidence="1">Uncharacterized protein</fullName>
    </submittedName>
</protein>
<sequence length="1969" mass="214786">MITITVHCCGSVGKRWLGIGRDTQAAAAALTSLGHVYTAIGDYPNALASHKQCVQLVKQMGDRLQEAREIGNVGAVYLAMGEFDSAVDCHTQHLRLARRLGDQVEEARAYSNLGSSYHYRRNFSQAIAYHENVLRIAQNLGDRAIEARAYAGLGHAARCGGDYAQAKKWHERQLDVALAARDKVGEGRACSNLGIVYQLLGEHDAALKLHQAHLSIARQLQDKAGMGRAYGNIGNAYSAAGFYEQAIKYHKQELTISKEVHDRSSEASTHGNLAVAYQALGAHDMALFHYRAHLGIARELKDAAGEACALLNLGNCLSSRGEFAQAVPYYEQHLMLSQELGDVTAEAKACHFLGYAHYCLGNYREAVRYYDQDLSLAKDLQDKMNMGRAYCNLGLAHLALGNLETALECQKYFLAIAHMTQHLQGKFRALGNIGDVLIKMGDVEEAVKMYQRQLGFARQARDRSLEAAACGALGLARRLQRRLDAALGHHTQELTLRQEAGDSAGEARAHSHLGAVHMALGHYSHAARCYREQLERAQELQDCALEAQAYGNLGIAKLNMGHYEDAIGYLEQQLAILERVNSPTCHLDKARALGSLGDCYDALGDPDEAAKYHEQHLTAALKLDNSREQERAYRGLGLSHKSVGNLQQALVCLEKRLVVSHELGMPEAKAQAYGELGALHIALNNLEQAVSCLEHQKNIAKELNNQIMEAEACHSLGVAQHALGDDAAAVRHHRAELELAHRLGMTHLQARACGGLGTAHASMGAQAEAARWHESRLRHATAAGDIRGRAQALADLGRSHLAMGACGSAVSYLRQALAATEGLADADEEARVRHRLGFALWASGELEEAKEQLQAALRVLESGSEKHRNKKTTALYTSTQHALQRVLVELGRHSEALVVAERGRCRALDTVDKHSGSLNLANLELHAAQRNLAEEVIKDRPEPWCPSNVDQVLEVVNKQKAPVLYYSLAAGRLYAWLLQPHKGILRFHQVSLVEESEDNDNSLPDISPDELHTNTGCPQSSIEFFQLFFEFSIQCRISWWISCRLTCLNSLYQMLLAPFEDLLPASCNNNHASHGRRGCGGRREIIVVVEGALYTCPWGALRGADAEPLCERYALLAAPALRGAAASSEAGMRCLVVGGPRVGARWASAHAQLKEAELVADMLRVTALTDYQSGRSDTEITPSNEELPPTSEFMLTASEIMNMKITARLVVISCAPSSAALQGTSSEANDVASAGEGVSRLCRALLAAGAQAILLTLWPAPQDTATKILYRALYSALLQGSRIAKALGDAMQTVRHTKLFAHPAHWAGQVLLGANVRLSNKVALMGQALCELLAEPDKCRDALRVCLHLVEKSLQRIVRGQKNAMYTTQKSIENKAGTATGWRELLMSVGFRFEPAANGIPSSVFFPQSDPEERLTQCSASLQALLGLSPTTLQALSKLISNGDVADDIIGVVRSVISQFSAKNSETDTIEVAVNVRLWRVNGCHELLASLGFDLAEVGQDEVTLRTGKAANRRHIQFVLQALLALFDTQEAPRSLSLESSSSVESLASIDDGDLEPHSDGEPPPRQHRQESVSSVPPPPLPLGSCGGAFTMYVRGTSSSTEVGRGEPDGRTAPPPAPPPPRYRGESDAAFTPSPPAAPQPAPSAPQRDVSLALAHQTKIRTLYTRRPPSTDDSDWESSGHDTVLRRRPDHSHARYLDAFYDLAAAQPRRTAEDDKTEQVRELNQPSSSKRVPRPKMGTSSRDSMAQVRHMSGEMTPTISEVYHERNIGLGLAPPLAELLLAEDSKTEMRAASSSENLLLQNLEKLGLLGNASENEERWCNSNTSRPWLSALPLETDVQGSDLTTAEIIERQTKFKKDVEPKRKEENAYELKPKEEVAGPSALEKRSVSPFSEMSRRDEGDGRSIADSHSSYKALVLSPRAPYLPEEGEAGTAPQMLKGGKPTRARVGLLYRAPDQRTLHSISHRNNSN</sequence>
<gene>
    <name evidence="1" type="ORF">MSG28_005816</name>
</gene>
<reference evidence="1 2" key="1">
    <citation type="journal article" date="2022" name="Genome Biol. Evol.">
        <title>The Spruce Budworm Genome: Reconstructing the Evolutionary History of Antifreeze Proteins.</title>
        <authorList>
            <person name="Beliveau C."/>
            <person name="Gagne P."/>
            <person name="Picq S."/>
            <person name="Vernygora O."/>
            <person name="Keeling C.I."/>
            <person name="Pinkney K."/>
            <person name="Doucet D."/>
            <person name="Wen F."/>
            <person name="Johnston J.S."/>
            <person name="Maaroufi H."/>
            <person name="Boyle B."/>
            <person name="Laroche J."/>
            <person name="Dewar K."/>
            <person name="Juretic N."/>
            <person name="Blackburn G."/>
            <person name="Nisole A."/>
            <person name="Brunet B."/>
            <person name="Brandao M."/>
            <person name="Lumley L."/>
            <person name="Duan J."/>
            <person name="Quan G."/>
            <person name="Lucarotti C.J."/>
            <person name="Roe A.D."/>
            <person name="Sperling F.A.H."/>
            <person name="Levesque R.C."/>
            <person name="Cusson M."/>
        </authorList>
    </citation>
    <scope>NUCLEOTIDE SEQUENCE [LARGE SCALE GENOMIC DNA]</scope>
    <source>
        <strain evidence="1">Glfc:IPQL:Cfum</strain>
    </source>
</reference>
<keyword evidence="2" id="KW-1185">Reference proteome</keyword>
<name>A0ACC0L0V9_CHOFU</name>